<dbReference type="SUPFAM" id="SSF46929">
    <property type="entry name" value="DNA helicase RuvA subunit, C-terminal domain"/>
    <property type="match status" value="1"/>
</dbReference>
<evidence type="ECO:0000256" key="5">
    <source>
        <dbReference type="ARBA" id="ARBA00023204"/>
    </source>
</evidence>
<sequence>MIASLRGQVLSIALDHAVIDCSGVGYLFLATPGTLSRLRRGDEHTVLTHLAVKEDSMTLYGFISDDERRLFLLLQTVTGLGPKLALATIGTLGTGEISAAIAGSDAKKLQTVPGVGKRMADRMILDLKDKVTPYLPQAVPDATPLPLAATATAEQVTEALIGLGFTERVAGPVVDEVLVDNPDLSVAAALKAALSELGRG</sequence>
<dbReference type="STRING" id="558173.CDOO_07980"/>
<evidence type="ECO:0000259" key="8">
    <source>
        <dbReference type="Pfam" id="PF07499"/>
    </source>
</evidence>
<dbReference type="GO" id="GO:0000400">
    <property type="term" value="F:four-way junction DNA binding"/>
    <property type="evidence" value="ECO:0007669"/>
    <property type="project" value="UniProtKB-UniRule"/>
</dbReference>
<evidence type="ECO:0000313" key="10">
    <source>
        <dbReference type="Proteomes" id="UP000029914"/>
    </source>
</evidence>
<dbReference type="GO" id="GO:0009378">
    <property type="term" value="F:four-way junction helicase activity"/>
    <property type="evidence" value="ECO:0007669"/>
    <property type="project" value="InterPro"/>
</dbReference>
<dbReference type="Pfam" id="PF14520">
    <property type="entry name" value="HHH_5"/>
    <property type="match status" value="1"/>
</dbReference>
<evidence type="ECO:0000313" key="9">
    <source>
        <dbReference type="EMBL" id="AIT61211.1"/>
    </source>
</evidence>
<keyword evidence="9" id="KW-0347">Helicase</keyword>
<dbReference type="InterPro" id="IPR012340">
    <property type="entry name" value="NA-bd_OB-fold"/>
</dbReference>
<dbReference type="AlphaFoldDB" id="A0A097IGE7"/>
<comment type="similarity">
    <text evidence="6">Belongs to the RuvA family.</text>
</comment>
<evidence type="ECO:0000256" key="6">
    <source>
        <dbReference type="HAMAP-Rule" id="MF_00031"/>
    </source>
</evidence>
<feature type="domain" description="Holliday junction DNA helicase RuvA C-terminal" evidence="8">
    <location>
        <begin position="153"/>
        <end position="197"/>
    </location>
</feature>
<feature type="region of interest" description="Domain III" evidence="6">
    <location>
        <begin position="149"/>
        <end position="200"/>
    </location>
</feature>
<dbReference type="InterPro" id="IPR036267">
    <property type="entry name" value="RuvA_C_sf"/>
</dbReference>
<comment type="subcellular location">
    <subcellularLocation>
        <location evidence="6">Cytoplasm</location>
    </subcellularLocation>
</comment>
<dbReference type="KEGG" id="cdo:CDOO_07980"/>
<dbReference type="GO" id="GO:0048476">
    <property type="term" value="C:Holliday junction resolvase complex"/>
    <property type="evidence" value="ECO:0007669"/>
    <property type="project" value="UniProtKB-UniRule"/>
</dbReference>
<dbReference type="Proteomes" id="UP000029914">
    <property type="component" value="Chromosome"/>
</dbReference>
<organism evidence="9 10">
    <name type="scientific">Corynebacterium doosanense CAU 212 = DSM 45436</name>
    <dbReference type="NCBI Taxonomy" id="558173"/>
    <lineage>
        <taxon>Bacteria</taxon>
        <taxon>Bacillati</taxon>
        <taxon>Actinomycetota</taxon>
        <taxon>Actinomycetes</taxon>
        <taxon>Mycobacteriales</taxon>
        <taxon>Corynebacteriaceae</taxon>
        <taxon>Corynebacterium</taxon>
    </lineage>
</organism>
<dbReference type="GO" id="GO:0005524">
    <property type="term" value="F:ATP binding"/>
    <property type="evidence" value="ECO:0007669"/>
    <property type="project" value="InterPro"/>
</dbReference>
<keyword evidence="9" id="KW-0378">Hydrolase</keyword>
<evidence type="ECO:0000256" key="4">
    <source>
        <dbReference type="ARBA" id="ARBA00023172"/>
    </source>
</evidence>
<dbReference type="InterPro" id="IPR011114">
    <property type="entry name" value="RuvA_C"/>
</dbReference>
<dbReference type="Gene3D" id="1.10.150.20">
    <property type="entry name" value="5' to 3' exonuclease, C-terminal subdomain"/>
    <property type="match status" value="1"/>
</dbReference>
<dbReference type="InterPro" id="IPR000085">
    <property type="entry name" value="RuvA"/>
</dbReference>
<keyword evidence="1 6" id="KW-0963">Cytoplasm</keyword>
<comment type="domain">
    <text evidence="6">Has three domains with a flexible linker between the domains II and III and assumes an 'L' shape. Domain III is highly mobile and contacts RuvB.</text>
</comment>
<keyword evidence="10" id="KW-1185">Reference proteome</keyword>
<evidence type="ECO:0000256" key="2">
    <source>
        <dbReference type="ARBA" id="ARBA00022763"/>
    </source>
</evidence>
<comment type="caution">
    <text evidence="6">Lacks conserved residue(s) required for the propagation of feature annotation.</text>
</comment>
<keyword evidence="3 6" id="KW-0238">DNA-binding</keyword>
<keyword evidence="5 6" id="KW-0234">DNA repair</keyword>
<evidence type="ECO:0000259" key="7">
    <source>
        <dbReference type="Pfam" id="PF01330"/>
    </source>
</evidence>
<dbReference type="HAMAP" id="MF_00031">
    <property type="entry name" value="DNA_HJ_migration_RuvA"/>
    <property type="match status" value="1"/>
</dbReference>
<dbReference type="Pfam" id="PF01330">
    <property type="entry name" value="RuvA_N"/>
    <property type="match status" value="1"/>
</dbReference>
<dbReference type="RefSeq" id="WP_018021780.1">
    <property type="nucleotide sequence ID" value="NZ_AQUX01000003.1"/>
</dbReference>
<accession>A0A097IGE7</accession>
<dbReference type="InterPro" id="IPR010994">
    <property type="entry name" value="RuvA_2-like"/>
</dbReference>
<name>A0A097IGE7_9CORY</name>
<keyword evidence="4 6" id="KW-0233">DNA recombination</keyword>
<dbReference type="NCBIfam" id="TIGR00084">
    <property type="entry name" value="ruvA"/>
    <property type="match status" value="1"/>
</dbReference>
<dbReference type="CDD" id="cd14332">
    <property type="entry name" value="UBA_RuvA_C"/>
    <property type="match status" value="1"/>
</dbReference>
<dbReference type="GO" id="GO:0006310">
    <property type="term" value="P:DNA recombination"/>
    <property type="evidence" value="ECO:0007669"/>
    <property type="project" value="UniProtKB-UniRule"/>
</dbReference>
<dbReference type="SUPFAM" id="SSF47781">
    <property type="entry name" value="RuvA domain 2-like"/>
    <property type="match status" value="1"/>
</dbReference>
<evidence type="ECO:0000256" key="1">
    <source>
        <dbReference type="ARBA" id="ARBA00022490"/>
    </source>
</evidence>
<dbReference type="Gene3D" id="2.40.50.140">
    <property type="entry name" value="Nucleic acid-binding proteins"/>
    <property type="match status" value="1"/>
</dbReference>
<keyword evidence="9" id="KW-0547">Nucleotide-binding</keyword>
<proteinExistence type="inferred from homology"/>
<dbReference type="EMBL" id="CP006764">
    <property type="protein sequence ID" value="AIT61211.1"/>
    <property type="molecule type" value="Genomic_DNA"/>
</dbReference>
<dbReference type="HOGENOM" id="CLU_087936_2_1_11"/>
<dbReference type="Gene3D" id="1.10.8.10">
    <property type="entry name" value="DNA helicase RuvA subunit, C-terminal domain"/>
    <property type="match status" value="1"/>
</dbReference>
<keyword evidence="9" id="KW-0067">ATP-binding</keyword>
<reference evidence="9 10" key="1">
    <citation type="submission" date="2013-09" db="EMBL/GenBank/DDBJ databases">
        <title>Complete genome sequence of Corynebacterium doosanense CAU 212(T) (=DSM 45436(T)), isolated from activated sludge.</title>
        <authorList>
            <person name="Schaffert L."/>
            <person name="Albersmeier A."/>
            <person name="Kalinowski J."/>
            <person name="Ruckert C."/>
        </authorList>
    </citation>
    <scope>NUCLEOTIDE SEQUENCE [LARGE SCALE GENOMIC DNA]</scope>
    <source>
        <strain evidence="9 10">CAU 212</strain>
    </source>
</reference>
<dbReference type="SUPFAM" id="SSF50249">
    <property type="entry name" value="Nucleic acid-binding proteins"/>
    <property type="match status" value="1"/>
</dbReference>
<dbReference type="OrthoDB" id="5293449at2"/>
<dbReference type="Pfam" id="PF07499">
    <property type="entry name" value="RuvA_C"/>
    <property type="match status" value="1"/>
</dbReference>
<feature type="domain" description="DNA helicase Holliday junction RuvA type" evidence="7">
    <location>
        <begin position="1"/>
        <end position="61"/>
    </location>
</feature>
<dbReference type="InterPro" id="IPR013849">
    <property type="entry name" value="DNA_helicase_Holl-junc_RuvA_I"/>
</dbReference>
<dbReference type="GO" id="GO:0009379">
    <property type="term" value="C:Holliday junction helicase complex"/>
    <property type="evidence" value="ECO:0007669"/>
    <property type="project" value="InterPro"/>
</dbReference>
<dbReference type="GO" id="GO:0006281">
    <property type="term" value="P:DNA repair"/>
    <property type="evidence" value="ECO:0007669"/>
    <property type="project" value="UniProtKB-UniRule"/>
</dbReference>
<dbReference type="eggNOG" id="COG0632">
    <property type="taxonomic scope" value="Bacteria"/>
</dbReference>
<keyword evidence="2 6" id="KW-0227">DNA damage</keyword>
<comment type="subunit">
    <text evidence="6">Homotetramer. Forms an RuvA(8)-RuvB(12)-Holliday junction (HJ) complex. HJ DNA is sandwiched between 2 RuvA tetramers; dsDNA enters through RuvA and exits via RuvB. An RuvB hexamer assembles on each DNA strand where it exits the tetramer. Each RuvB hexamer is contacted by two RuvA subunits (via domain III) on 2 adjacent RuvB subunits; this complex drives branch migration. In the full resolvosome a probable DNA-RuvA(4)-RuvB(12)-RuvC(2) complex forms which resolves the HJ.</text>
</comment>
<gene>
    <name evidence="6" type="primary">ruvA</name>
    <name evidence="9" type="ORF">CDOO_07980</name>
</gene>
<dbReference type="GO" id="GO:0005737">
    <property type="term" value="C:cytoplasm"/>
    <property type="evidence" value="ECO:0007669"/>
    <property type="project" value="UniProtKB-SubCell"/>
</dbReference>
<evidence type="ECO:0000256" key="3">
    <source>
        <dbReference type="ARBA" id="ARBA00023125"/>
    </source>
</evidence>
<comment type="function">
    <text evidence="6">The RuvA-RuvB-RuvC complex processes Holliday junction (HJ) DNA during genetic recombination and DNA repair, while the RuvA-RuvB complex plays an important role in the rescue of blocked DNA replication forks via replication fork reversal (RFR). RuvA specifically binds to HJ cruciform DNA, conferring on it an open structure. The RuvB hexamer acts as an ATP-dependent pump, pulling dsDNA into and through the RuvAB complex. HJ branch migration allows RuvC to scan DNA until it finds its consensus sequence, where it cleaves and resolves the cruciform DNA.</text>
</comment>
<protein>
    <recommendedName>
        <fullName evidence="6">Holliday junction branch migration complex subunit RuvA</fullName>
    </recommendedName>
</protein>